<gene>
    <name evidence="5" type="ORF">GWO12_00985</name>
</gene>
<dbReference type="InterPro" id="IPR011991">
    <property type="entry name" value="ArsR-like_HTH"/>
</dbReference>
<evidence type="ECO:0000256" key="2">
    <source>
        <dbReference type="ARBA" id="ARBA00023125"/>
    </source>
</evidence>
<evidence type="ECO:0000259" key="4">
    <source>
        <dbReference type="PROSITE" id="PS50987"/>
    </source>
</evidence>
<dbReference type="InterPro" id="IPR051011">
    <property type="entry name" value="Metal_resp_trans_reg"/>
</dbReference>
<dbReference type="Gene3D" id="1.10.10.10">
    <property type="entry name" value="Winged helix-like DNA-binding domain superfamily/Winged helix DNA-binding domain"/>
    <property type="match status" value="1"/>
</dbReference>
<dbReference type="PRINTS" id="PR00778">
    <property type="entry name" value="HTHARSR"/>
</dbReference>
<keyword evidence="3" id="KW-0804">Transcription</keyword>
<evidence type="ECO:0000256" key="1">
    <source>
        <dbReference type="ARBA" id="ARBA00023015"/>
    </source>
</evidence>
<dbReference type="PANTHER" id="PTHR43132">
    <property type="entry name" value="ARSENICAL RESISTANCE OPERON REPRESSOR ARSR-RELATED"/>
    <property type="match status" value="1"/>
</dbReference>
<dbReference type="InterPro" id="IPR001845">
    <property type="entry name" value="HTH_ArsR_DNA-bd_dom"/>
</dbReference>
<reference evidence="5 6" key="1">
    <citation type="submission" date="2020-01" db="EMBL/GenBank/DDBJ databases">
        <title>Genomes assembled from Gulf of Kutch pelagic sediment metagenomes.</title>
        <authorList>
            <person name="Chandrashekar M."/>
            <person name="Mahajan M.S."/>
            <person name="Dave K.J."/>
            <person name="Vatsa P."/>
            <person name="Nathani N.M."/>
        </authorList>
    </citation>
    <scope>NUCLEOTIDE SEQUENCE [LARGE SCALE GENOMIC DNA]</scope>
    <source>
        <strain evidence="5">KS3-K002</strain>
    </source>
</reference>
<keyword evidence="1" id="KW-0805">Transcription regulation</keyword>
<organism evidence="5 6">
    <name type="scientific">Candidatus Kutchimonas denitrificans</name>
    <dbReference type="NCBI Taxonomy" id="3056748"/>
    <lineage>
        <taxon>Bacteria</taxon>
        <taxon>Pseudomonadati</taxon>
        <taxon>Gemmatimonadota</taxon>
        <taxon>Gemmatimonadia</taxon>
        <taxon>Candidatus Palauibacterales</taxon>
        <taxon>Candidatus Palauibacteraceae</taxon>
        <taxon>Candidatus Kutchimonas</taxon>
    </lineage>
</organism>
<dbReference type="GO" id="GO:0003700">
    <property type="term" value="F:DNA-binding transcription factor activity"/>
    <property type="evidence" value="ECO:0007669"/>
    <property type="project" value="InterPro"/>
</dbReference>
<dbReference type="CDD" id="cd00090">
    <property type="entry name" value="HTH_ARSR"/>
    <property type="match status" value="1"/>
</dbReference>
<comment type="caution">
    <text evidence="5">The sequence shown here is derived from an EMBL/GenBank/DDBJ whole genome shotgun (WGS) entry which is preliminary data.</text>
</comment>
<dbReference type="EMBL" id="JAACAK010000009">
    <property type="protein sequence ID" value="NIR73679.1"/>
    <property type="molecule type" value="Genomic_DNA"/>
</dbReference>
<accession>A0AAE5CC17</accession>
<evidence type="ECO:0000256" key="3">
    <source>
        <dbReference type="ARBA" id="ARBA00023163"/>
    </source>
</evidence>
<dbReference type="PANTHER" id="PTHR43132:SF2">
    <property type="entry name" value="ARSENICAL RESISTANCE OPERON REPRESSOR ARSR-RELATED"/>
    <property type="match status" value="1"/>
</dbReference>
<dbReference type="SUPFAM" id="SSF46785">
    <property type="entry name" value="Winged helix' DNA-binding domain"/>
    <property type="match status" value="1"/>
</dbReference>
<dbReference type="InterPro" id="IPR036388">
    <property type="entry name" value="WH-like_DNA-bd_sf"/>
</dbReference>
<feature type="domain" description="HTH arsR-type" evidence="4">
    <location>
        <begin position="10"/>
        <end position="103"/>
    </location>
</feature>
<dbReference type="SMART" id="SM00418">
    <property type="entry name" value="HTH_ARSR"/>
    <property type="match status" value="1"/>
</dbReference>
<dbReference type="Pfam" id="PF01022">
    <property type="entry name" value="HTH_5"/>
    <property type="match status" value="1"/>
</dbReference>
<name>A0AAE5CC17_9BACT</name>
<keyword evidence="2" id="KW-0238">DNA-binding</keyword>
<protein>
    <submittedName>
        <fullName evidence="5">Helix-turn-helix transcriptional regulator</fullName>
    </submittedName>
</protein>
<dbReference type="AlphaFoldDB" id="A0AAE5CC17"/>
<dbReference type="PROSITE" id="PS50987">
    <property type="entry name" value="HTH_ARSR_2"/>
    <property type="match status" value="1"/>
</dbReference>
<sequence>MAEKSSARGINLAAVQAAASMLKCIGHPIRLQIIDLLDRVGELNVTTIYETLGIEQAVASQHLNLMRDKGILASRRDGVNVFYRIVDPRITHVIDCIHHHCDV</sequence>
<proteinExistence type="predicted"/>
<dbReference type="Proteomes" id="UP000702544">
    <property type="component" value="Unassembled WGS sequence"/>
</dbReference>
<dbReference type="InterPro" id="IPR036390">
    <property type="entry name" value="WH_DNA-bd_sf"/>
</dbReference>
<evidence type="ECO:0000313" key="6">
    <source>
        <dbReference type="Proteomes" id="UP000702544"/>
    </source>
</evidence>
<evidence type="ECO:0000313" key="5">
    <source>
        <dbReference type="EMBL" id="NIR73679.1"/>
    </source>
</evidence>
<dbReference type="GO" id="GO:0003677">
    <property type="term" value="F:DNA binding"/>
    <property type="evidence" value="ECO:0007669"/>
    <property type="project" value="UniProtKB-KW"/>
</dbReference>
<dbReference type="NCBIfam" id="NF033788">
    <property type="entry name" value="HTH_metalloreg"/>
    <property type="match status" value="1"/>
</dbReference>